<keyword evidence="3" id="KW-1185">Reference proteome</keyword>
<dbReference type="PANTHER" id="PTHR34047">
    <property type="entry name" value="NUCLEAR INTRON MATURASE 1, MITOCHONDRIAL-RELATED"/>
    <property type="match status" value="1"/>
</dbReference>
<dbReference type="AlphaFoldDB" id="A0A919D881"/>
<name>A0A919D881_9ACTN</name>
<dbReference type="EMBL" id="BMVG01000071">
    <property type="protein sequence ID" value="GHE15904.1"/>
    <property type="molecule type" value="Genomic_DNA"/>
</dbReference>
<accession>A0A919D881</accession>
<reference evidence="2" key="1">
    <citation type="journal article" date="2014" name="Int. J. Syst. Evol. Microbiol.">
        <title>Complete genome sequence of Corynebacterium casei LMG S-19264T (=DSM 44701T), isolated from a smear-ripened cheese.</title>
        <authorList>
            <consortium name="US DOE Joint Genome Institute (JGI-PGF)"/>
            <person name="Walter F."/>
            <person name="Albersmeier A."/>
            <person name="Kalinowski J."/>
            <person name="Ruckert C."/>
        </authorList>
    </citation>
    <scope>NUCLEOTIDE SEQUENCE</scope>
    <source>
        <strain evidence="2">JCM 4714</strain>
    </source>
</reference>
<dbReference type="SUPFAM" id="SSF56672">
    <property type="entry name" value="DNA/RNA polymerases"/>
    <property type="match status" value="1"/>
</dbReference>
<comment type="caution">
    <text evidence="2">The sequence shown here is derived from an EMBL/GenBank/DDBJ whole genome shotgun (WGS) entry which is preliminary data.</text>
</comment>
<reference evidence="2" key="2">
    <citation type="submission" date="2020-09" db="EMBL/GenBank/DDBJ databases">
        <authorList>
            <person name="Sun Q."/>
            <person name="Ohkuma M."/>
        </authorList>
    </citation>
    <scope>NUCLEOTIDE SEQUENCE</scope>
    <source>
        <strain evidence="2">JCM 4714</strain>
    </source>
</reference>
<dbReference type="PANTHER" id="PTHR34047:SF8">
    <property type="entry name" value="PROTEIN YKFC"/>
    <property type="match status" value="1"/>
</dbReference>
<evidence type="ECO:0000313" key="3">
    <source>
        <dbReference type="Proteomes" id="UP000655443"/>
    </source>
</evidence>
<protein>
    <recommendedName>
        <fullName evidence="1">Group II intron maturase-specific domain-containing protein</fullName>
    </recommendedName>
</protein>
<dbReference type="Pfam" id="PF08388">
    <property type="entry name" value="GIIM"/>
    <property type="match status" value="1"/>
</dbReference>
<dbReference type="Proteomes" id="UP000655443">
    <property type="component" value="Unassembled WGS sequence"/>
</dbReference>
<proteinExistence type="predicted"/>
<feature type="domain" description="Group II intron maturase-specific" evidence="1">
    <location>
        <begin position="68"/>
        <end position="145"/>
    </location>
</feature>
<evidence type="ECO:0000259" key="1">
    <source>
        <dbReference type="Pfam" id="PF08388"/>
    </source>
</evidence>
<dbReference type="InterPro" id="IPR043502">
    <property type="entry name" value="DNA/RNA_pol_sf"/>
</dbReference>
<sequence length="311" mass="35660">MSRSAKAATRPTRSRRGWRHGWDPGGLTFNEDKTRVVRLEDGFDFLGFNIRRYRSGKLLIKPSKAAVRRIRERLAAETRAFLGANAEAVIGKLNPIIRGWAAYYRTAVSSRTYAQMDHYAFKLTYKWAKRSHPNKSRHWAVDRHFGRFDRSRRDRWVFGDRDSGTYLAKFAWTKIVRHQMVKGRASPDDPALADYWTQRRRRRKPPLSMTGLRLLQAQHGRCPLCGDLLLHADHEPQSPDQWEQWLKVIRKAARRQAIATSGAGTPDVLAAPSLVHAHCRRRLDTRPALLPAREPTGACLSPVRLTAHAGF</sequence>
<dbReference type="InterPro" id="IPR013597">
    <property type="entry name" value="Mat_intron_G2"/>
</dbReference>
<dbReference type="InterPro" id="IPR051083">
    <property type="entry name" value="GrpII_Intron_Splice-Mob/Def"/>
</dbReference>
<evidence type="ECO:0000313" key="2">
    <source>
        <dbReference type="EMBL" id="GHE15904.1"/>
    </source>
</evidence>
<gene>
    <name evidence="2" type="ORF">GCM10010339_92070</name>
</gene>
<organism evidence="2 3">
    <name type="scientific">Streptomyces alanosinicus</name>
    <dbReference type="NCBI Taxonomy" id="68171"/>
    <lineage>
        <taxon>Bacteria</taxon>
        <taxon>Bacillati</taxon>
        <taxon>Actinomycetota</taxon>
        <taxon>Actinomycetes</taxon>
        <taxon>Kitasatosporales</taxon>
        <taxon>Streptomycetaceae</taxon>
        <taxon>Streptomyces</taxon>
    </lineage>
</organism>